<evidence type="ECO:0000313" key="11">
    <source>
        <dbReference type="Proteomes" id="UP000030012"/>
    </source>
</evidence>
<keyword evidence="4 6" id="KW-0274">FAD</keyword>
<dbReference type="Gene3D" id="1.20.140.10">
    <property type="entry name" value="Butyryl-CoA Dehydrogenase, subunit A, domain 3"/>
    <property type="match status" value="1"/>
</dbReference>
<dbReference type="CDD" id="cd01158">
    <property type="entry name" value="SCAD_SBCAD"/>
    <property type="match status" value="1"/>
</dbReference>
<dbReference type="GO" id="GO:0050660">
    <property type="term" value="F:flavin adenine dinucleotide binding"/>
    <property type="evidence" value="ECO:0007669"/>
    <property type="project" value="InterPro"/>
</dbReference>
<organism evidence="10 11">
    <name type="scientific">Clostridium novyi A str. 4552</name>
    <dbReference type="NCBI Taxonomy" id="1444289"/>
    <lineage>
        <taxon>Bacteria</taxon>
        <taxon>Bacillati</taxon>
        <taxon>Bacillota</taxon>
        <taxon>Clostridia</taxon>
        <taxon>Eubacteriales</taxon>
        <taxon>Clostridiaceae</taxon>
        <taxon>Clostridium</taxon>
    </lineage>
</organism>
<dbReference type="AlphaFoldDB" id="A0A0A0I9N1"/>
<evidence type="ECO:0000259" key="8">
    <source>
        <dbReference type="Pfam" id="PF02770"/>
    </source>
</evidence>
<dbReference type="Pfam" id="PF02771">
    <property type="entry name" value="Acyl-CoA_dh_N"/>
    <property type="match status" value="1"/>
</dbReference>
<dbReference type="InterPro" id="IPR009075">
    <property type="entry name" value="AcylCo_DH/oxidase_C"/>
</dbReference>
<comment type="similarity">
    <text evidence="2 6">Belongs to the acyl-CoA dehydrogenase family.</text>
</comment>
<gene>
    <name evidence="10" type="ORF">Z968_04235</name>
</gene>
<keyword evidence="5 6" id="KW-0560">Oxidoreductase</keyword>
<dbReference type="PANTHER" id="PTHR43884:SF12">
    <property type="entry name" value="ISOVALERYL-COA DEHYDROGENASE, MITOCHONDRIAL-RELATED"/>
    <property type="match status" value="1"/>
</dbReference>
<sequence length="379" mass="41541">MDFNLTREQQYVKQMVKEFVENEIKPIAAETDATGEFPMEVYKKLGKYGIIGLPYPKEYGGTGGDYLSYILAVEEISKACGTLGISYSVNTSLCCGAIYQNGTEEQKKKYLPDLCSGKKIGSFGLTEPNAGTDASGAQTVAVKDGDNYILNGQKCFITNSPLAETFVIFAITDRSKGTKGISAFIVEKDFPGISIGKIEDKMGIRGAQVGEIILEDCVVPAENLLGKEGRGFGIAMKTLDGGRIGVAAQGLGLAEGAFDAAREYMKERKQFGKQLYKFQGIAWRMADMDVRIEQSRYLLYQAAMDKNNGNPYSVSAARAKLSCTDTAMYVTTEAVQLFGGYGYIKDYPVERMMRDAKITQIYEGTNEVQRMVISGSIFR</sequence>
<dbReference type="Proteomes" id="UP000030012">
    <property type="component" value="Unassembled WGS sequence"/>
</dbReference>
<name>A0A0A0I9N1_CLONO</name>
<dbReference type="PROSITE" id="PS00073">
    <property type="entry name" value="ACYL_COA_DH_2"/>
    <property type="match status" value="1"/>
</dbReference>
<dbReference type="OrthoDB" id="9802447at2"/>
<dbReference type="PIRSF" id="PIRSF016578">
    <property type="entry name" value="HsaA"/>
    <property type="match status" value="1"/>
</dbReference>
<dbReference type="InterPro" id="IPR006089">
    <property type="entry name" value="Acyl-CoA_DH_CS"/>
</dbReference>
<dbReference type="InterPro" id="IPR037069">
    <property type="entry name" value="AcylCoA_DH/ox_N_sf"/>
</dbReference>
<keyword evidence="3 6" id="KW-0285">Flavoprotein</keyword>
<dbReference type="PROSITE" id="PS00072">
    <property type="entry name" value="ACYL_COA_DH_1"/>
    <property type="match status" value="1"/>
</dbReference>
<evidence type="ECO:0000256" key="5">
    <source>
        <dbReference type="ARBA" id="ARBA00023002"/>
    </source>
</evidence>
<protein>
    <submittedName>
        <fullName evidence="10">Acyl-CoA dehydrogenase</fullName>
    </submittedName>
</protein>
<reference evidence="10 11" key="1">
    <citation type="submission" date="2014-01" db="EMBL/GenBank/DDBJ databases">
        <title>Plasmidome dynamics in the species complex Clostridium novyi sensu lato converts strains of independent lineages into distinctly different pathogens.</title>
        <authorList>
            <person name="Skarin H."/>
            <person name="Segerman B."/>
        </authorList>
    </citation>
    <scope>NUCLEOTIDE SEQUENCE [LARGE SCALE GENOMIC DNA]</scope>
    <source>
        <strain evidence="10 11">4552</strain>
    </source>
</reference>
<dbReference type="InterPro" id="IPR006091">
    <property type="entry name" value="Acyl-CoA_Oxase/DH_mid-dom"/>
</dbReference>
<evidence type="ECO:0000256" key="1">
    <source>
        <dbReference type="ARBA" id="ARBA00001974"/>
    </source>
</evidence>
<evidence type="ECO:0000313" key="10">
    <source>
        <dbReference type="EMBL" id="KGM97218.1"/>
    </source>
</evidence>
<dbReference type="InterPro" id="IPR013786">
    <property type="entry name" value="AcylCoA_DH/ox_N"/>
</dbReference>
<dbReference type="GO" id="GO:0003995">
    <property type="term" value="F:acyl-CoA dehydrogenase activity"/>
    <property type="evidence" value="ECO:0007669"/>
    <property type="project" value="InterPro"/>
</dbReference>
<dbReference type="InterPro" id="IPR036250">
    <property type="entry name" value="AcylCo_DH-like_C"/>
</dbReference>
<evidence type="ECO:0000256" key="6">
    <source>
        <dbReference type="RuleBase" id="RU362125"/>
    </source>
</evidence>
<feature type="domain" description="Acyl-CoA dehydrogenase/oxidase N-terminal" evidence="9">
    <location>
        <begin position="6"/>
        <end position="118"/>
    </location>
</feature>
<comment type="caution">
    <text evidence="10">The sequence shown here is derived from an EMBL/GenBank/DDBJ whole genome shotgun (WGS) entry which is preliminary data.</text>
</comment>
<comment type="cofactor">
    <cofactor evidence="1 6">
        <name>FAD</name>
        <dbReference type="ChEBI" id="CHEBI:57692"/>
    </cofactor>
</comment>
<accession>A0A0A0I9N1</accession>
<dbReference type="FunFam" id="1.20.140.10:FF:000004">
    <property type="entry name" value="Acyl-CoA dehydrogenase FadE25"/>
    <property type="match status" value="1"/>
</dbReference>
<dbReference type="Pfam" id="PF02770">
    <property type="entry name" value="Acyl-CoA_dh_M"/>
    <property type="match status" value="1"/>
</dbReference>
<dbReference type="PANTHER" id="PTHR43884">
    <property type="entry name" value="ACYL-COA DEHYDROGENASE"/>
    <property type="match status" value="1"/>
</dbReference>
<evidence type="ECO:0000256" key="3">
    <source>
        <dbReference type="ARBA" id="ARBA00022630"/>
    </source>
</evidence>
<dbReference type="FunFam" id="2.40.110.10:FF:000001">
    <property type="entry name" value="Acyl-CoA dehydrogenase, mitochondrial"/>
    <property type="match status" value="1"/>
</dbReference>
<dbReference type="Gene3D" id="2.40.110.10">
    <property type="entry name" value="Butyryl-CoA Dehydrogenase, subunit A, domain 2"/>
    <property type="match status" value="1"/>
</dbReference>
<evidence type="ECO:0000259" key="9">
    <source>
        <dbReference type="Pfam" id="PF02771"/>
    </source>
</evidence>
<feature type="domain" description="Acyl-CoA dehydrogenase/oxidase C-terminal" evidence="7">
    <location>
        <begin position="229"/>
        <end position="375"/>
    </location>
</feature>
<dbReference type="Gene3D" id="1.10.540.10">
    <property type="entry name" value="Acyl-CoA dehydrogenase/oxidase, N-terminal domain"/>
    <property type="match status" value="1"/>
</dbReference>
<dbReference type="SUPFAM" id="SSF56645">
    <property type="entry name" value="Acyl-CoA dehydrogenase NM domain-like"/>
    <property type="match status" value="1"/>
</dbReference>
<dbReference type="InterPro" id="IPR046373">
    <property type="entry name" value="Acyl-CoA_Oxase/DH_mid-dom_sf"/>
</dbReference>
<evidence type="ECO:0000256" key="2">
    <source>
        <dbReference type="ARBA" id="ARBA00009347"/>
    </source>
</evidence>
<dbReference type="Pfam" id="PF00441">
    <property type="entry name" value="Acyl-CoA_dh_1"/>
    <property type="match status" value="1"/>
</dbReference>
<dbReference type="RefSeq" id="WP_003366055.1">
    <property type="nucleotide sequence ID" value="NZ_JENJ01000013.1"/>
</dbReference>
<dbReference type="InterPro" id="IPR009100">
    <property type="entry name" value="AcylCoA_DH/oxidase_NM_dom_sf"/>
</dbReference>
<feature type="domain" description="Acyl-CoA oxidase/dehydrogenase middle" evidence="8">
    <location>
        <begin position="122"/>
        <end position="217"/>
    </location>
</feature>
<dbReference type="EMBL" id="JENJ01000013">
    <property type="protein sequence ID" value="KGM97218.1"/>
    <property type="molecule type" value="Genomic_DNA"/>
</dbReference>
<evidence type="ECO:0000256" key="4">
    <source>
        <dbReference type="ARBA" id="ARBA00022827"/>
    </source>
</evidence>
<dbReference type="SUPFAM" id="SSF47203">
    <property type="entry name" value="Acyl-CoA dehydrogenase C-terminal domain-like"/>
    <property type="match status" value="1"/>
</dbReference>
<dbReference type="FunFam" id="1.10.540.10:FF:000002">
    <property type="entry name" value="Acyl-CoA dehydrogenase FadE19"/>
    <property type="match status" value="1"/>
</dbReference>
<proteinExistence type="inferred from homology"/>
<evidence type="ECO:0000259" key="7">
    <source>
        <dbReference type="Pfam" id="PF00441"/>
    </source>
</evidence>